<dbReference type="Proteomes" id="UP000028931">
    <property type="component" value="Chromosome"/>
</dbReference>
<feature type="domain" description="O-antigen ligase-related" evidence="6">
    <location>
        <begin position="201"/>
        <end position="326"/>
    </location>
</feature>
<feature type="transmembrane region" description="Helical" evidence="5">
    <location>
        <begin position="373"/>
        <end position="393"/>
    </location>
</feature>
<keyword evidence="3 5" id="KW-1133">Transmembrane helix</keyword>
<dbReference type="OrthoDB" id="8534453at2"/>
<dbReference type="InterPro" id="IPR051533">
    <property type="entry name" value="WaaL-like"/>
</dbReference>
<keyword evidence="2 5" id="KW-0812">Transmembrane</keyword>
<keyword evidence="4 5" id="KW-0472">Membrane</keyword>
<feature type="transmembrane region" description="Helical" evidence="5">
    <location>
        <begin position="238"/>
        <end position="260"/>
    </location>
</feature>
<evidence type="ECO:0000256" key="4">
    <source>
        <dbReference type="ARBA" id="ARBA00023136"/>
    </source>
</evidence>
<feature type="transmembrane region" description="Helical" evidence="5">
    <location>
        <begin position="104"/>
        <end position="120"/>
    </location>
</feature>
<protein>
    <submittedName>
        <fullName evidence="7">O-antigen polymerase</fullName>
    </submittedName>
</protein>
<dbReference type="PANTHER" id="PTHR37422:SF13">
    <property type="entry name" value="LIPOPOLYSACCHARIDE BIOSYNTHESIS PROTEIN PA4999-RELATED"/>
    <property type="match status" value="1"/>
</dbReference>
<evidence type="ECO:0000256" key="3">
    <source>
        <dbReference type="ARBA" id="ARBA00022989"/>
    </source>
</evidence>
<feature type="transmembrane region" description="Helical" evidence="5">
    <location>
        <begin position="43"/>
        <end position="61"/>
    </location>
</feature>
<dbReference type="InterPro" id="IPR007016">
    <property type="entry name" value="O-antigen_ligase-rel_domated"/>
</dbReference>
<dbReference type="GO" id="GO:0016020">
    <property type="term" value="C:membrane"/>
    <property type="evidence" value="ECO:0007669"/>
    <property type="project" value="UniProtKB-SubCell"/>
</dbReference>
<dbReference type="HOGENOM" id="CLU_055393_0_0_6"/>
<evidence type="ECO:0000256" key="2">
    <source>
        <dbReference type="ARBA" id="ARBA00022692"/>
    </source>
</evidence>
<dbReference type="KEGG" id="palk:PSAKL28_17270"/>
<evidence type="ECO:0000256" key="1">
    <source>
        <dbReference type="ARBA" id="ARBA00004141"/>
    </source>
</evidence>
<feature type="transmembrane region" description="Helical" evidence="5">
    <location>
        <begin position="165"/>
        <end position="185"/>
    </location>
</feature>
<gene>
    <name evidence="7" type="ORF">PSAKL28_17270</name>
</gene>
<name>A0A077FCA0_9PSED</name>
<feature type="transmembrane region" description="Helical" evidence="5">
    <location>
        <begin position="344"/>
        <end position="361"/>
    </location>
</feature>
<dbReference type="PANTHER" id="PTHR37422">
    <property type="entry name" value="TEICHURONIC ACID BIOSYNTHESIS PROTEIN TUAE"/>
    <property type="match status" value="1"/>
</dbReference>
<dbReference type="EMBL" id="CP009048">
    <property type="protein sequence ID" value="AIL60951.1"/>
    <property type="molecule type" value="Genomic_DNA"/>
</dbReference>
<reference evidence="7 8" key="1">
    <citation type="submission" date="2014-07" db="EMBL/GenBank/DDBJ databases">
        <authorList>
            <person name="Lee K."/>
            <person name="Lim J.Y."/>
            <person name="Hwang I."/>
        </authorList>
    </citation>
    <scope>NUCLEOTIDE SEQUENCE [LARGE SCALE GENOMIC DNA]</scope>
    <source>
        <strain evidence="7 8">KL28</strain>
    </source>
</reference>
<proteinExistence type="predicted"/>
<feature type="transmembrane region" description="Helical" evidence="5">
    <location>
        <begin position="73"/>
        <end position="92"/>
    </location>
</feature>
<evidence type="ECO:0000256" key="5">
    <source>
        <dbReference type="SAM" id="Phobius"/>
    </source>
</evidence>
<feature type="transmembrane region" description="Helical" evidence="5">
    <location>
        <begin position="312"/>
        <end position="332"/>
    </location>
</feature>
<dbReference type="eggNOG" id="COG3307">
    <property type="taxonomic scope" value="Bacteria"/>
</dbReference>
<dbReference type="AlphaFoldDB" id="A0A077FCA0"/>
<comment type="subcellular location">
    <subcellularLocation>
        <location evidence="1">Membrane</location>
        <topology evidence="1">Multi-pass membrane protein</topology>
    </subcellularLocation>
</comment>
<organism evidence="7 8">
    <name type="scientific">Pseudomonas alkylphenolica</name>
    <dbReference type="NCBI Taxonomy" id="237609"/>
    <lineage>
        <taxon>Bacteria</taxon>
        <taxon>Pseudomonadati</taxon>
        <taxon>Pseudomonadota</taxon>
        <taxon>Gammaproteobacteria</taxon>
        <taxon>Pseudomonadales</taxon>
        <taxon>Pseudomonadaceae</taxon>
        <taxon>Pseudomonas</taxon>
    </lineage>
</organism>
<feature type="transmembrane region" description="Helical" evidence="5">
    <location>
        <begin position="132"/>
        <end position="153"/>
    </location>
</feature>
<feature type="transmembrane region" description="Helical" evidence="5">
    <location>
        <begin position="197"/>
        <end position="218"/>
    </location>
</feature>
<evidence type="ECO:0000259" key="6">
    <source>
        <dbReference type="Pfam" id="PF04932"/>
    </source>
</evidence>
<accession>A0A077FCA0</accession>
<dbReference type="RefSeq" id="WP_051939223.1">
    <property type="nucleotide sequence ID" value="NZ_CP009048.1"/>
</dbReference>
<evidence type="ECO:0000313" key="8">
    <source>
        <dbReference type="Proteomes" id="UP000028931"/>
    </source>
</evidence>
<sequence length="400" mass="44059">MSIDVPIETKAQRLGNMINSYVLPIGWLVILTGMFWVGERAMYHKLFYIFLAVPTLLALILQPRLLKPLTSNPLFLAFLAFSAYTLLSIAWSDTENSTGSLVKRPLYIAMLLFSAGIIALRTPAQLDKCTRLAAIFAALAAGLSLIYFMLFKLPDADNRLSGYGALYNPLLTAHVFGAFAAFWLGSWFQARNALSPLPIICLAVLGVAIIATGSRTPLVGLTAALGWLMIVGDRRRSLIAIGVAALGIISLVLIHPEAITQRGVSYRPAIWMESLRQISEYPWLGHGFDSPMTVIIPGMADTFADPHNIELGVLYAGGILGLALWLTLYGLAMYFSWVYRKHPAVTLAATWLIFGFASGLTEGSAFMSRPKEHWFLIWIPLALVYGQSLIYWARSRTVKS</sequence>
<evidence type="ECO:0000313" key="7">
    <source>
        <dbReference type="EMBL" id="AIL60951.1"/>
    </source>
</evidence>
<feature type="transmembrane region" description="Helical" evidence="5">
    <location>
        <begin position="21"/>
        <end position="37"/>
    </location>
</feature>
<dbReference type="Pfam" id="PF04932">
    <property type="entry name" value="Wzy_C"/>
    <property type="match status" value="1"/>
</dbReference>